<dbReference type="Proteomes" id="UP001148185">
    <property type="component" value="Unassembled WGS sequence"/>
</dbReference>
<dbReference type="SUPFAM" id="SSF53448">
    <property type="entry name" value="Nucleotide-diphospho-sugar transferases"/>
    <property type="match status" value="1"/>
</dbReference>
<dbReference type="AlphaFoldDB" id="A0A9X4C5Y6"/>
<accession>A0A9X4C5Y6</accession>
<dbReference type="NCBIfam" id="TIGR04282">
    <property type="entry name" value="glyco_like_cofC"/>
    <property type="match status" value="1"/>
</dbReference>
<proteinExistence type="predicted"/>
<organism evidence="1 2">
    <name type="scientific">Pseudomonas shahriarae</name>
    <dbReference type="NCBI Taxonomy" id="2745512"/>
    <lineage>
        <taxon>Bacteria</taxon>
        <taxon>Pseudomonadati</taxon>
        <taxon>Pseudomonadota</taxon>
        <taxon>Gammaproteobacteria</taxon>
        <taxon>Pseudomonadales</taxon>
        <taxon>Pseudomonadaceae</taxon>
        <taxon>Pseudomonas</taxon>
    </lineage>
</organism>
<dbReference type="Pfam" id="PF09837">
    <property type="entry name" value="DUF2064"/>
    <property type="match status" value="1"/>
</dbReference>
<sequence>MKSVPPVRIVIFAKAPQPGFAKTRLIPALGAQGAADLARRMLEHTLHKALAANLGRIELCVTPSAADPVWQTLALPDAVQRSDQGEGDQGEKMARAAQRVLAFGESVLLIGTDCPQLSVDHLRQATNALGQADAALFPTFDGGYVLLGLKRFHPSLFSNIAWSTDSVAFETLRGLVQLGWTVHSQPTHA</sequence>
<evidence type="ECO:0000313" key="1">
    <source>
        <dbReference type="EMBL" id="MDD1010792.1"/>
    </source>
</evidence>
<dbReference type="EMBL" id="JAMDHA010000031">
    <property type="protein sequence ID" value="MDD1010792.1"/>
    <property type="molecule type" value="Genomic_DNA"/>
</dbReference>
<dbReference type="InterPro" id="IPR018641">
    <property type="entry name" value="Trfase_1_rSAM/seldom-assoc"/>
</dbReference>
<dbReference type="RefSeq" id="WP_273878083.1">
    <property type="nucleotide sequence ID" value="NZ_JAMDHA010000031.1"/>
</dbReference>
<dbReference type="InterPro" id="IPR029044">
    <property type="entry name" value="Nucleotide-diphossugar_trans"/>
</dbReference>
<evidence type="ECO:0000313" key="2">
    <source>
        <dbReference type="Proteomes" id="UP001148185"/>
    </source>
</evidence>
<name>A0A9X4C5Y6_9PSED</name>
<dbReference type="PANTHER" id="PTHR36529:SF1">
    <property type="entry name" value="GLYCOSYLTRANSFERASE"/>
    <property type="match status" value="1"/>
</dbReference>
<dbReference type="PANTHER" id="PTHR36529">
    <property type="entry name" value="SLL1095 PROTEIN"/>
    <property type="match status" value="1"/>
</dbReference>
<protein>
    <submittedName>
        <fullName evidence="1">TIGR04282 family arsenosugar biosynthesis glycosyltransferase</fullName>
    </submittedName>
</protein>
<dbReference type="Gene3D" id="3.90.550.10">
    <property type="entry name" value="Spore Coat Polysaccharide Biosynthesis Protein SpsA, Chain A"/>
    <property type="match status" value="1"/>
</dbReference>
<gene>
    <name evidence="1" type="ORF">M5G27_25270</name>
</gene>
<reference evidence="1 2" key="1">
    <citation type="submission" date="2022-05" db="EMBL/GenBank/DDBJ databases">
        <title>Novel Pseudomonas spp. Isolated from a Rainbow Trout Aquaculture Facility.</title>
        <authorList>
            <person name="Testerman T."/>
            <person name="Graf J."/>
        </authorList>
    </citation>
    <scope>NUCLEOTIDE SEQUENCE [LARGE SCALE GENOMIC DNA]</scope>
    <source>
        <strain evidence="1 2">ID1042</strain>
    </source>
</reference>
<keyword evidence="2" id="KW-1185">Reference proteome</keyword>
<comment type="caution">
    <text evidence="1">The sequence shown here is derived from an EMBL/GenBank/DDBJ whole genome shotgun (WGS) entry which is preliminary data.</text>
</comment>